<accession>G2Y5K0</accession>
<sequence>MIRRFSIKTIARPGGNRRVAKFLVYLLTGNLKVIVKDGDIDEVPNAHLGSNGDRSFRRS</sequence>
<reference evidence="2" key="1">
    <citation type="journal article" date="2011" name="PLoS Genet.">
        <title>Genomic analysis of the necrotrophic fungal pathogens Sclerotinia sclerotiorum and Botrytis cinerea.</title>
        <authorList>
            <person name="Amselem J."/>
            <person name="Cuomo C.A."/>
            <person name="van Kan J.A."/>
            <person name="Viaud M."/>
            <person name="Benito E.P."/>
            <person name="Couloux A."/>
            <person name="Coutinho P.M."/>
            <person name="de Vries R.P."/>
            <person name="Dyer P.S."/>
            <person name="Fillinger S."/>
            <person name="Fournier E."/>
            <person name="Gout L."/>
            <person name="Hahn M."/>
            <person name="Kohn L."/>
            <person name="Lapalu N."/>
            <person name="Plummer K.M."/>
            <person name="Pradier J.M."/>
            <person name="Quevillon E."/>
            <person name="Sharon A."/>
            <person name="Simon A."/>
            <person name="ten Have A."/>
            <person name="Tudzynski B."/>
            <person name="Tudzynski P."/>
            <person name="Wincker P."/>
            <person name="Andrew M."/>
            <person name="Anthouard V."/>
            <person name="Beever R.E."/>
            <person name="Beffa R."/>
            <person name="Benoit I."/>
            <person name="Bouzid O."/>
            <person name="Brault B."/>
            <person name="Chen Z."/>
            <person name="Choquer M."/>
            <person name="Collemare J."/>
            <person name="Cotton P."/>
            <person name="Danchin E.G."/>
            <person name="Da Silva C."/>
            <person name="Gautier A."/>
            <person name="Giraud C."/>
            <person name="Giraud T."/>
            <person name="Gonzalez C."/>
            <person name="Grossetete S."/>
            <person name="Guldener U."/>
            <person name="Henrissat B."/>
            <person name="Howlett B.J."/>
            <person name="Kodira C."/>
            <person name="Kretschmer M."/>
            <person name="Lappartient A."/>
            <person name="Leroch M."/>
            <person name="Levis C."/>
            <person name="Mauceli E."/>
            <person name="Neuveglise C."/>
            <person name="Oeser B."/>
            <person name="Pearson M."/>
            <person name="Poulain J."/>
            <person name="Poussereau N."/>
            <person name="Quesneville H."/>
            <person name="Rascle C."/>
            <person name="Schumacher J."/>
            <person name="Segurens B."/>
            <person name="Sexton A."/>
            <person name="Silva E."/>
            <person name="Sirven C."/>
            <person name="Soanes D.M."/>
            <person name="Talbot N.J."/>
            <person name="Templeton M."/>
            <person name="Yandava C."/>
            <person name="Yarden O."/>
            <person name="Zeng Q."/>
            <person name="Rollins J.A."/>
            <person name="Lebrun M.H."/>
            <person name="Dickman M."/>
        </authorList>
    </citation>
    <scope>NUCLEOTIDE SEQUENCE [LARGE SCALE GENOMIC DNA]</scope>
    <source>
        <strain evidence="2">T4</strain>
    </source>
</reference>
<proteinExistence type="predicted"/>
<protein>
    <submittedName>
        <fullName evidence="1">Uncharacterized protein</fullName>
    </submittedName>
</protein>
<gene>
    <name evidence="1" type="ORF">BofuT4_uP112500.1</name>
</gene>
<dbReference type="AlphaFoldDB" id="G2Y5K0"/>
<organism evidence="1 2">
    <name type="scientific">Botryotinia fuckeliana (strain T4)</name>
    <name type="common">Noble rot fungus</name>
    <name type="synonym">Botrytis cinerea</name>
    <dbReference type="NCBI Taxonomy" id="999810"/>
    <lineage>
        <taxon>Eukaryota</taxon>
        <taxon>Fungi</taxon>
        <taxon>Dikarya</taxon>
        <taxon>Ascomycota</taxon>
        <taxon>Pezizomycotina</taxon>
        <taxon>Leotiomycetes</taxon>
        <taxon>Helotiales</taxon>
        <taxon>Sclerotiniaceae</taxon>
        <taxon>Botrytis</taxon>
    </lineage>
</organism>
<dbReference type="Proteomes" id="UP000008177">
    <property type="component" value="Unplaced contigs"/>
</dbReference>
<dbReference type="InParanoid" id="G2Y5K0"/>
<name>G2Y5K0_BOTF4</name>
<dbReference type="HOGENOM" id="CLU_2960469_0_0_1"/>
<dbReference type="EMBL" id="FQ790289">
    <property type="protein sequence ID" value="CCD47940.1"/>
    <property type="molecule type" value="Genomic_DNA"/>
</dbReference>
<evidence type="ECO:0000313" key="2">
    <source>
        <dbReference type="Proteomes" id="UP000008177"/>
    </source>
</evidence>
<evidence type="ECO:0000313" key="1">
    <source>
        <dbReference type="EMBL" id="CCD47940.1"/>
    </source>
</evidence>